<gene>
    <name evidence="1" type="ORF">UFOPK3576_00665</name>
</gene>
<organism evidence="1">
    <name type="scientific">freshwater metagenome</name>
    <dbReference type="NCBI Taxonomy" id="449393"/>
    <lineage>
        <taxon>unclassified sequences</taxon>
        <taxon>metagenomes</taxon>
        <taxon>ecological metagenomes</taxon>
    </lineage>
</organism>
<dbReference type="EMBL" id="CAFBMO010000019">
    <property type="protein sequence ID" value="CAB4904432.1"/>
    <property type="molecule type" value="Genomic_DNA"/>
</dbReference>
<accession>A0A6J7G7Q0</accession>
<protein>
    <submittedName>
        <fullName evidence="1">Unannotated protein</fullName>
    </submittedName>
</protein>
<proteinExistence type="predicted"/>
<reference evidence="1" key="1">
    <citation type="submission" date="2020-05" db="EMBL/GenBank/DDBJ databases">
        <authorList>
            <person name="Chiriac C."/>
            <person name="Salcher M."/>
            <person name="Ghai R."/>
            <person name="Kavagutti S V."/>
        </authorList>
    </citation>
    <scope>NUCLEOTIDE SEQUENCE</scope>
</reference>
<dbReference type="NCBIfam" id="TIGR03544">
    <property type="entry name" value="DivI1A_domain"/>
    <property type="match status" value="1"/>
</dbReference>
<dbReference type="Gene3D" id="6.10.250.660">
    <property type="match status" value="1"/>
</dbReference>
<dbReference type="InterPro" id="IPR019933">
    <property type="entry name" value="DivIVA_domain"/>
</dbReference>
<name>A0A6J7G7Q0_9ZZZZ</name>
<evidence type="ECO:0000313" key="1">
    <source>
        <dbReference type="EMBL" id="CAB4904432.1"/>
    </source>
</evidence>
<dbReference type="AlphaFoldDB" id="A0A6J7G7Q0"/>
<sequence>MTLMFIVIAVITGVLVFFVGRGDGLTEIGAQLRPEVDPEHPRFDVAFRGYRMDEVDAVIDALRSENARLKGEQVS</sequence>